<evidence type="ECO:0000256" key="2">
    <source>
        <dbReference type="SAM" id="Phobius"/>
    </source>
</evidence>
<accession>A0A1H4J521</accession>
<reference evidence="4" key="1">
    <citation type="submission" date="2016-10" db="EMBL/GenBank/DDBJ databases">
        <authorList>
            <person name="Varghese N."/>
            <person name="Submissions S."/>
        </authorList>
    </citation>
    <scope>NUCLEOTIDE SEQUENCE [LARGE SCALE GENOMIC DNA]</scope>
    <source>
        <strain evidence="4">DSM 16089</strain>
    </source>
</reference>
<organism evidence="3 4">
    <name type="scientific">Microbacterium hydrocarbonoxydans</name>
    <dbReference type="NCBI Taxonomy" id="273678"/>
    <lineage>
        <taxon>Bacteria</taxon>
        <taxon>Bacillati</taxon>
        <taxon>Actinomycetota</taxon>
        <taxon>Actinomycetes</taxon>
        <taxon>Micrococcales</taxon>
        <taxon>Microbacteriaceae</taxon>
        <taxon>Microbacterium</taxon>
    </lineage>
</organism>
<feature type="compositionally biased region" description="Basic and acidic residues" evidence="1">
    <location>
        <begin position="39"/>
        <end position="58"/>
    </location>
</feature>
<dbReference type="EMBL" id="FNSQ01000005">
    <property type="protein sequence ID" value="SEB40738.1"/>
    <property type="molecule type" value="Genomic_DNA"/>
</dbReference>
<keyword evidence="2" id="KW-0812">Transmembrane</keyword>
<keyword evidence="2" id="KW-1133">Transmembrane helix</keyword>
<dbReference type="AlphaFoldDB" id="A0A1H4J521"/>
<name>A0A1H4J521_9MICO</name>
<proteinExistence type="predicted"/>
<sequence length="101" mass="11103">MGVPPGDGEGRLTRRRSVLALEEAAVEQPVVAEAQRTLGAREERADDEGDVRPRREVDGALEGPDRSWLSLPALALLVVGAIYEAFSLLYFVYPLQQWLLG</sequence>
<protein>
    <submittedName>
        <fullName evidence="3">Uncharacterized protein</fullName>
    </submittedName>
</protein>
<dbReference type="RefSeq" id="WP_174521358.1">
    <property type="nucleotide sequence ID" value="NZ_FNSQ01000005.1"/>
</dbReference>
<keyword evidence="4" id="KW-1185">Reference proteome</keyword>
<evidence type="ECO:0000313" key="3">
    <source>
        <dbReference type="EMBL" id="SEB40738.1"/>
    </source>
</evidence>
<gene>
    <name evidence="3" type="ORF">SAMN04489807_0539</name>
</gene>
<dbReference type="Proteomes" id="UP000183750">
    <property type="component" value="Unassembled WGS sequence"/>
</dbReference>
<keyword evidence="2" id="KW-0472">Membrane</keyword>
<evidence type="ECO:0000313" key="4">
    <source>
        <dbReference type="Proteomes" id="UP000183750"/>
    </source>
</evidence>
<evidence type="ECO:0000256" key="1">
    <source>
        <dbReference type="SAM" id="MobiDB-lite"/>
    </source>
</evidence>
<feature type="transmembrane region" description="Helical" evidence="2">
    <location>
        <begin position="71"/>
        <end position="93"/>
    </location>
</feature>
<feature type="region of interest" description="Disordered" evidence="1">
    <location>
        <begin position="36"/>
        <end position="58"/>
    </location>
</feature>